<sequence>MSATISLPKDDFTLALPEDPYHVRKTTAYQKGTSFREFPDQIFLQFFTLKTPFHIVPVIDDTVDSSDSGDIVGAGLRRCHIMDRCADKCGSIVIDSEWLRQKGLLNDDMDDATESTEFEFIAISEAKMFTKDEFLDWIYYIAKERVEEEWNLFFVLLIENFPVEGLYRQVALAKVFKAAFSLTEDNWKEILLG</sequence>
<dbReference type="OrthoDB" id="2958217at2759"/>
<dbReference type="AlphaFoldDB" id="A0A8H4P470"/>
<proteinExistence type="predicted"/>
<keyword evidence="2" id="KW-1185">Reference proteome</keyword>
<gene>
    <name evidence="1" type="ORF">FALBO_14767</name>
</gene>
<name>A0A8H4P470_9HYPO</name>
<protein>
    <submittedName>
        <fullName evidence="1">Heterokaryon incompatibility</fullName>
    </submittedName>
</protein>
<comment type="caution">
    <text evidence="1">The sequence shown here is derived from an EMBL/GenBank/DDBJ whole genome shotgun (WGS) entry which is preliminary data.</text>
</comment>
<evidence type="ECO:0000313" key="2">
    <source>
        <dbReference type="Proteomes" id="UP000554235"/>
    </source>
</evidence>
<dbReference type="EMBL" id="JAADYS010002441">
    <property type="protein sequence ID" value="KAF4458505.1"/>
    <property type="molecule type" value="Genomic_DNA"/>
</dbReference>
<dbReference type="Proteomes" id="UP000554235">
    <property type="component" value="Unassembled WGS sequence"/>
</dbReference>
<organism evidence="1 2">
    <name type="scientific">Fusarium albosuccineum</name>
    <dbReference type="NCBI Taxonomy" id="1237068"/>
    <lineage>
        <taxon>Eukaryota</taxon>
        <taxon>Fungi</taxon>
        <taxon>Dikarya</taxon>
        <taxon>Ascomycota</taxon>
        <taxon>Pezizomycotina</taxon>
        <taxon>Sordariomycetes</taxon>
        <taxon>Hypocreomycetidae</taxon>
        <taxon>Hypocreales</taxon>
        <taxon>Nectriaceae</taxon>
        <taxon>Fusarium</taxon>
        <taxon>Fusarium decemcellulare species complex</taxon>
    </lineage>
</organism>
<evidence type="ECO:0000313" key="1">
    <source>
        <dbReference type="EMBL" id="KAF4458505.1"/>
    </source>
</evidence>
<accession>A0A8H4P470</accession>
<reference evidence="1 2" key="1">
    <citation type="submission" date="2020-01" db="EMBL/GenBank/DDBJ databases">
        <title>Identification and distribution of gene clusters putatively required for synthesis of sphingolipid metabolism inhibitors in phylogenetically diverse species of the filamentous fungus Fusarium.</title>
        <authorList>
            <person name="Kim H.-S."/>
            <person name="Busman M."/>
            <person name="Brown D.W."/>
            <person name="Divon H."/>
            <person name="Uhlig S."/>
            <person name="Proctor R.H."/>
        </authorList>
    </citation>
    <scope>NUCLEOTIDE SEQUENCE [LARGE SCALE GENOMIC DNA]</scope>
    <source>
        <strain evidence="1 2">NRRL 20459</strain>
    </source>
</reference>